<keyword evidence="1" id="KW-0472">Membrane</keyword>
<reference evidence="2" key="1">
    <citation type="submission" date="2022-01" db="EMBL/GenBank/DDBJ databases">
        <authorList>
            <person name="Jo J.-H."/>
            <person name="Im W.-T."/>
        </authorList>
    </citation>
    <scope>NUCLEOTIDE SEQUENCE</scope>
    <source>
        <strain evidence="2">XY25</strain>
    </source>
</reference>
<sequence>MLRTLNSQLALRLGGILLLILLCLSVQGIWMKELVNDKAKATQLANAREHYAAVLADLDRRWGREAFNLKTRLEAQEILANPELRKEKLMVYLISQGNSIEFPSLRIETTHGELIAAYDYASHIDTSVKFLPGQTNAWAQNPKDGSLYLVIRQFIWLGKENGYLVLLKPMDHALLTQITYPGTRLSLWFKGKPVASSDGDEGLQKTATAFPTPEAGSANAYLTWSGPESETSPKLLIEPLASELIGIGSIARPIMLVFFILLIAVTVGFSGLWLRASRQLDALLQADQRYKALNTIDDAVVDDLRTAQTGPIESARSLATSLELRMRASGTPAATTSSTTDSSSA</sequence>
<proteinExistence type="predicted"/>
<name>A0ABS9K1X8_9RHOO</name>
<protein>
    <submittedName>
        <fullName evidence="2">Uncharacterized protein</fullName>
    </submittedName>
</protein>
<accession>A0ABS9K1X8</accession>
<evidence type="ECO:0000313" key="2">
    <source>
        <dbReference type="EMBL" id="MCG2577192.1"/>
    </source>
</evidence>
<dbReference type="Proteomes" id="UP001165384">
    <property type="component" value="Unassembled WGS sequence"/>
</dbReference>
<organism evidence="2 3">
    <name type="scientific">Dechloromonas hankyongensis</name>
    <dbReference type="NCBI Taxonomy" id="2908002"/>
    <lineage>
        <taxon>Bacteria</taxon>
        <taxon>Pseudomonadati</taxon>
        <taxon>Pseudomonadota</taxon>
        <taxon>Betaproteobacteria</taxon>
        <taxon>Rhodocyclales</taxon>
        <taxon>Azonexaceae</taxon>
        <taxon>Dechloromonas</taxon>
    </lineage>
</organism>
<comment type="caution">
    <text evidence="2">The sequence shown here is derived from an EMBL/GenBank/DDBJ whole genome shotgun (WGS) entry which is preliminary data.</text>
</comment>
<dbReference type="RefSeq" id="WP_275710012.1">
    <property type="nucleotide sequence ID" value="NZ_JAKLTN010000002.1"/>
</dbReference>
<evidence type="ECO:0000313" key="3">
    <source>
        <dbReference type="Proteomes" id="UP001165384"/>
    </source>
</evidence>
<evidence type="ECO:0000256" key="1">
    <source>
        <dbReference type="SAM" id="Phobius"/>
    </source>
</evidence>
<keyword evidence="3" id="KW-1185">Reference proteome</keyword>
<feature type="transmembrane region" description="Helical" evidence="1">
    <location>
        <begin position="254"/>
        <end position="274"/>
    </location>
</feature>
<keyword evidence="1" id="KW-0812">Transmembrane</keyword>
<dbReference type="EMBL" id="JAKLTN010000002">
    <property type="protein sequence ID" value="MCG2577192.1"/>
    <property type="molecule type" value="Genomic_DNA"/>
</dbReference>
<gene>
    <name evidence="2" type="ORF">LZ012_09295</name>
</gene>
<keyword evidence="1" id="KW-1133">Transmembrane helix</keyword>